<proteinExistence type="predicted"/>
<dbReference type="InterPro" id="IPR004107">
    <property type="entry name" value="Integrase_SAM-like_N"/>
</dbReference>
<dbReference type="GO" id="GO:0003677">
    <property type="term" value="F:DNA binding"/>
    <property type="evidence" value="ECO:0007669"/>
    <property type="project" value="UniProtKB-KW"/>
</dbReference>
<evidence type="ECO:0000259" key="2">
    <source>
        <dbReference type="Pfam" id="PF13495"/>
    </source>
</evidence>
<evidence type="ECO:0000256" key="1">
    <source>
        <dbReference type="ARBA" id="ARBA00023125"/>
    </source>
</evidence>
<comment type="caution">
    <text evidence="3">The sequence shown here is derived from an EMBL/GenBank/DDBJ whole genome shotgun (WGS) entry which is preliminary data.</text>
</comment>
<keyword evidence="1" id="KW-0238">DNA-binding</keyword>
<dbReference type="EMBL" id="NSKD01000001">
    <property type="protein sequence ID" value="PAU81892.1"/>
    <property type="molecule type" value="Genomic_DNA"/>
</dbReference>
<reference evidence="3 4" key="1">
    <citation type="submission" date="2017-08" db="EMBL/GenBank/DDBJ databases">
        <title>Halovibrio sewagensis sp. nov., isolated from wastewater of high salinity.</title>
        <authorList>
            <person name="Dong X."/>
            <person name="Zhang G."/>
        </authorList>
    </citation>
    <scope>NUCLEOTIDE SEQUENCE [LARGE SCALE GENOMIC DNA]</scope>
    <source>
        <strain evidence="3 4">YL5-2</strain>
    </source>
</reference>
<dbReference type="InterPro" id="IPR010998">
    <property type="entry name" value="Integrase_recombinase_N"/>
</dbReference>
<dbReference type="Pfam" id="PF13495">
    <property type="entry name" value="Phage_int_SAM_4"/>
    <property type="match status" value="1"/>
</dbReference>
<evidence type="ECO:0000313" key="3">
    <source>
        <dbReference type="EMBL" id="PAU81892.1"/>
    </source>
</evidence>
<dbReference type="AlphaFoldDB" id="A0A2A2FBA2"/>
<name>A0A2A2FBA2_9GAMM</name>
<organism evidence="3 4">
    <name type="scientific">Halovibrio salipaludis</name>
    <dbReference type="NCBI Taxonomy" id="2032626"/>
    <lineage>
        <taxon>Bacteria</taxon>
        <taxon>Pseudomonadati</taxon>
        <taxon>Pseudomonadota</taxon>
        <taxon>Gammaproteobacteria</taxon>
        <taxon>Oceanospirillales</taxon>
        <taxon>Halomonadaceae</taxon>
        <taxon>Halovibrio</taxon>
    </lineage>
</organism>
<dbReference type="GO" id="GO:0015074">
    <property type="term" value="P:DNA integration"/>
    <property type="evidence" value="ECO:0007669"/>
    <property type="project" value="InterPro"/>
</dbReference>
<evidence type="ECO:0000313" key="4">
    <source>
        <dbReference type="Proteomes" id="UP000218896"/>
    </source>
</evidence>
<gene>
    <name evidence="3" type="ORF">CK501_01705</name>
</gene>
<accession>A0A2A2FBA2</accession>
<feature type="domain" description="Integrase SAM-like N-terminal" evidence="2">
    <location>
        <begin position="11"/>
        <end position="61"/>
    </location>
</feature>
<protein>
    <recommendedName>
        <fullName evidence="2">Integrase SAM-like N-terminal domain-containing protein</fullName>
    </recommendedName>
</protein>
<keyword evidence="4" id="KW-1185">Reference proteome</keyword>
<dbReference type="OrthoDB" id="9801717at2"/>
<dbReference type="Gene3D" id="1.10.150.130">
    <property type="match status" value="1"/>
</dbReference>
<dbReference type="Proteomes" id="UP000218896">
    <property type="component" value="Unassembled WGS sequence"/>
</dbReference>
<sequence>MPSTGSTNLRLRDQVRRVIRLNRYSIRTEKSYWYWIRYYIRFQGVPHPQAMGAKEIREFLT</sequence>